<dbReference type="InterPro" id="IPR011530">
    <property type="entry name" value="rRNA_adenine_dimethylase"/>
</dbReference>
<evidence type="ECO:0000256" key="4">
    <source>
        <dbReference type="ARBA" id="ARBA00022679"/>
    </source>
</evidence>
<comment type="caution">
    <text evidence="10">The sequence shown here is derived from an EMBL/GenBank/DDBJ whole genome shotgun (WGS) entry which is preliminary data.</text>
</comment>
<dbReference type="Pfam" id="PF00398">
    <property type="entry name" value="RrnaAD"/>
    <property type="match status" value="1"/>
</dbReference>
<protein>
    <recommendedName>
        <fullName evidence="7">Probable ribosomal RNA small subunit methyltransferase A</fullName>
        <ecNumber evidence="7">2.1.1.-</ecNumber>
    </recommendedName>
    <alternativeName>
        <fullName evidence="7">16S rRNA dimethyladenosine transferase</fullName>
    </alternativeName>
    <alternativeName>
        <fullName evidence="7">16S rRNA dimethylase</fullName>
    </alternativeName>
    <alternativeName>
        <fullName evidence="7">S-adenosylmethionine-6-N',N'-adenosyl(rRNA) dimethyltransferase</fullName>
    </alternativeName>
</protein>
<evidence type="ECO:0000259" key="9">
    <source>
        <dbReference type="SMART" id="SM00650"/>
    </source>
</evidence>
<evidence type="ECO:0000313" key="11">
    <source>
        <dbReference type="Proteomes" id="UP001320159"/>
    </source>
</evidence>
<comment type="function">
    <text evidence="7">Specifically dimethylates two adjacent adenosines in the loop of a conserved hairpin near the 3'-end of 16S rRNA in the 30S particle. May play a critical role in biogenesis of 30S subunits.</text>
</comment>
<keyword evidence="1 7" id="KW-0963">Cytoplasm</keyword>
<evidence type="ECO:0000313" key="10">
    <source>
        <dbReference type="EMBL" id="MCD1293776.1"/>
    </source>
</evidence>
<dbReference type="PROSITE" id="PS51689">
    <property type="entry name" value="SAM_RNA_A_N6_MT"/>
    <property type="match status" value="1"/>
</dbReference>
<feature type="domain" description="Ribosomal RNA adenine methylase transferase N-terminal" evidence="9">
    <location>
        <begin position="23"/>
        <end position="186"/>
    </location>
</feature>
<dbReference type="SUPFAM" id="SSF53335">
    <property type="entry name" value="S-adenosyl-L-methionine-dependent methyltransferases"/>
    <property type="match status" value="1"/>
</dbReference>
<accession>A0AAP2RA85</accession>
<dbReference type="Gene3D" id="3.40.50.150">
    <property type="entry name" value="Vaccinia Virus protein VP39"/>
    <property type="match status" value="1"/>
</dbReference>
<keyword evidence="3 7" id="KW-0489">Methyltransferase</keyword>
<dbReference type="FunFam" id="3.40.50.150:FF:000023">
    <property type="entry name" value="Ribosomal RNA small subunit methyltransferase A"/>
    <property type="match status" value="1"/>
</dbReference>
<feature type="binding site" evidence="7 8">
    <location>
        <position position="18"/>
    </location>
    <ligand>
        <name>S-adenosyl-L-methionine</name>
        <dbReference type="ChEBI" id="CHEBI:59789"/>
    </ligand>
</feature>
<dbReference type="GO" id="GO:0000179">
    <property type="term" value="F:rRNA (adenine-N6,N6-)-dimethyltransferase activity"/>
    <property type="evidence" value="ECO:0007669"/>
    <property type="project" value="UniProtKB-UniRule"/>
</dbReference>
<dbReference type="PANTHER" id="PTHR11727">
    <property type="entry name" value="DIMETHYLADENOSINE TRANSFERASE"/>
    <property type="match status" value="1"/>
</dbReference>
<reference evidence="10 11" key="1">
    <citation type="submission" date="2017-11" db="EMBL/GenBank/DDBJ databases">
        <title>Isolation and Characterization of Family Methanocellaceae Species from Potential Methane Hydrate Area Offshore Southwestern Taiwan.</title>
        <authorList>
            <person name="Zhang W.-L."/>
            <person name="Chen W.-C."/>
            <person name="Lai M.-C."/>
            <person name="Chen S.-C."/>
        </authorList>
    </citation>
    <scope>NUCLEOTIDE SEQUENCE [LARGE SCALE GENOMIC DNA]</scope>
    <source>
        <strain evidence="10 11">CWC-04</strain>
    </source>
</reference>
<dbReference type="EC" id="2.1.1.-" evidence="7"/>
<dbReference type="InterPro" id="IPR020596">
    <property type="entry name" value="rRNA_Ade_Mease_Trfase_CS"/>
</dbReference>
<dbReference type="InterPro" id="IPR023165">
    <property type="entry name" value="rRNA_Ade_diMease-like_C"/>
</dbReference>
<keyword evidence="6 7" id="KW-0694">RNA-binding</keyword>
<dbReference type="Proteomes" id="UP001320159">
    <property type="component" value="Unassembled WGS sequence"/>
</dbReference>
<feature type="binding site" evidence="7 8">
    <location>
        <position position="43"/>
    </location>
    <ligand>
        <name>S-adenosyl-L-methionine</name>
        <dbReference type="ChEBI" id="CHEBI:59789"/>
    </ligand>
</feature>
<feature type="binding site" evidence="7 8">
    <location>
        <position position="64"/>
    </location>
    <ligand>
        <name>S-adenosyl-L-methionine</name>
        <dbReference type="ChEBI" id="CHEBI:59789"/>
    </ligand>
</feature>
<proteinExistence type="inferred from homology"/>
<evidence type="ECO:0000256" key="2">
    <source>
        <dbReference type="ARBA" id="ARBA00022552"/>
    </source>
</evidence>
<keyword evidence="5 7" id="KW-0949">S-adenosyl-L-methionine</keyword>
<dbReference type="InterPro" id="IPR001737">
    <property type="entry name" value="KsgA/Erm"/>
</dbReference>
<dbReference type="AlphaFoldDB" id="A0AAP2RA85"/>
<feature type="binding site" evidence="7 8">
    <location>
        <position position="16"/>
    </location>
    <ligand>
        <name>S-adenosyl-L-methionine</name>
        <dbReference type="ChEBI" id="CHEBI:59789"/>
    </ligand>
</feature>
<evidence type="ECO:0000256" key="5">
    <source>
        <dbReference type="ARBA" id="ARBA00022691"/>
    </source>
</evidence>
<evidence type="ECO:0000256" key="3">
    <source>
        <dbReference type="ARBA" id="ARBA00022603"/>
    </source>
</evidence>
<dbReference type="SMART" id="SM00650">
    <property type="entry name" value="rADc"/>
    <property type="match status" value="1"/>
</dbReference>
<feature type="binding site" evidence="7 8">
    <location>
        <position position="103"/>
    </location>
    <ligand>
        <name>S-adenosyl-L-methionine</name>
        <dbReference type="ChEBI" id="CHEBI:59789"/>
    </ligand>
</feature>
<evidence type="ECO:0000256" key="7">
    <source>
        <dbReference type="HAMAP-Rule" id="MF_00607"/>
    </source>
</evidence>
<name>A0AAP2RA85_9EURY</name>
<dbReference type="RefSeq" id="WP_230740063.1">
    <property type="nucleotide sequence ID" value="NZ_PGCK01000001.1"/>
</dbReference>
<evidence type="ECO:0000256" key="8">
    <source>
        <dbReference type="PROSITE-ProRule" id="PRU01026"/>
    </source>
</evidence>
<dbReference type="NCBIfam" id="TIGR00755">
    <property type="entry name" value="ksgA"/>
    <property type="match status" value="1"/>
</dbReference>
<dbReference type="PROSITE" id="PS01131">
    <property type="entry name" value="RRNA_A_DIMETH"/>
    <property type="match status" value="1"/>
</dbReference>
<dbReference type="CDD" id="cd02440">
    <property type="entry name" value="AdoMet_MTases"/>
    <property type="match status" value="1"/>
</dbReference>
<evidence type="ECO:0000256" key="6">
    <source>
        <dbReference type="ARBA" id="ARBA00022884"/>
    </source>
</evidence>
<dbReference type="GO" id="GO:0003723">
    <property type="term" value="F:RNA binding"/>
    <property type="evidence" value="ECO:0007669"/>
    <property type="project" value="UniProtKB-UniRule"/>
</dbReference>
<comment type="caution">
    <text evidence="7 8">Lacks conserved residue(s) required for the propagation of feature annotation.</text>
</comment>
<dbReference type="PANTHER" id="PTHR11727:SF7">
    <property type="entry name" value="DIMETHYLADENOSINE TRANSFERASE-RELATED"/>
    <property type="match status" value="1"/>
</dbReference>
<comment type="similarity">
    <text evidence="7">Belongs to the class I-like SAM-binding methyltransferase superfamily. rRNA adenine N(6)-methyltransferase family. RsmA subfamily.</text>
</comment>
<dbReference type="InterPro" id="IPR020598">
    <property type="entry name" value="rRNA_Ade_methylase_Trfase_N"/>
</dbReference>
<keyword evidence="4 7" id="KW-0808">Transferase</keyword>
<dbReference type="EMBL" id="PGCK01000001">
    <property type="protein sequence ID" value="MCD1293776.1"/>
    <property type="molecule type" value="Genomic_DNA"/>
</dbReference>
<keyword evidence="2 7" id="KW-0698">rRNA processing</keyword>
<dbReference type="HAMAP" id="MF_00607">
    <property type="entry name" value="16SrRNA_methyltr_A"/>
    <property type="match status" value="1"/>
</dbReference>
<gene>
    <name evidence="7" type="primary">rsmA</name>
    <name evidence="7" type="synonym">ksgA</name>
    <name evidence="10" type="ORF">CUJ83_02040</name>
</gene>
<dbReference type="Gene3D" id="1.10.8.100">
    <property type="entry name" value="Ribosomal RNA adenine dimethylase-like, domain 2"/>
    <property type="match status" value="1"/>
</dbReference>
<organism evidence="10 11">
    <name type="scientific">Methanooceanicella nereidis</name>
    <dbReference type="NCBI Taxonomy" id="2052831"/>
    <lineage>
        <taxon>Archaea</taxon>
        <taxon>Methanobacteriati</taxon>
        <taxon>Methanobacteriota</taxon>
        <taxon>Stenosarchaea group</taxon>
        <taxon>Methanomicrobia</taxon>
        <taxon>Methanocellales</taxon>
        <taxon>Methanocellaceae</taxon>
        <taxon>Methanooceanicella</taxon>
    </lineage>
</organism>
<dbReference type="InterPro" id="IPR029063">
    <property type="entry name" value="SAM-dependent_MTases_sf"/>
</dbReference>
<dbReference type="GO" id="GO:0005737">
    <property type="term" value="C:cytoplasm"/>
    <property type="evidence" value="ECO:0007669"/>
    <property type="project" value="UniProtKB-SubCell"/>
</dbReference>
<keyword evidence="11" id="KW-1185">Reference proteome</keyword>
<comment type="subcellular location">
    <subcellularLocation>
        <location evidence="7">Cytoplasm</location>
    </subcellularLocation>
</comment>
<sequence length="272" mass="31024">MDPRFSVVPDKRKDQHFLADHNILNRIVDFADIQPDETILEIGAGPGNLTRELSKKAKHVYTIEMDDALVKILEEEFRDTNVTVIHGNALKVDFPEFDKVVANLPYSISSDITFKILRHRFKFGILMYQKEFALRMVSKVGEEEYSRLSVHVQHFADVKILMKVSRRAFVPPPEVESAVIKITPRPAAYSVKDEDFFMKLVTAAFVQRRKRLKNAIVNGAHIMGLKNAKKIVTLLPRDIMEKRAEMTSPEEFAALSDTIMELAKDGNKDLQG</sequence>
<evidence type="ECO:0000256" key="1">
    <source>
        <dbReference type="ARBA" id="ARBA00022490"/>
    </source>
</evidence>